<dbReference type="AlphaFoldDB" id="A0A7J9SLF5"/>
<dbReference type="Proteomes" id="UP000546257">
    <property type="component" value="Unassembled WGS sequence"/>
</dbReference>
<feature type="compositionally biased region" description="Acidic residues" evidence="1">
    <location>
        <begin position="25"/>
        <end position="48"/>
    </location>
</feature>
<organism evidence="2 3">
    <name type="scientific">Halobellus ruber</name>
    <dbReference type="NCBI Taxonomy" id="2761102"/>
    <lineage>
        <taxon>Archaea</taxon>
        <taxon>Methanobacteriati</taxon>
        <taxon>Methanobacteriota</taxon>
        <taxon>Stenosarchaea group</taxon>
        <taxon>Halobacteria</taxon>
        <taxon>Halobacteriales</taxon>
        <taxon>Haloferacaceae</taxon>
        <taxon>Halobellus</taxon>
    </lineage>
</organism>
<feature type="compositionally biased region" description="Acidic residues" evidence="1">
    <location>
        <begin position="68"/>
        <end position="85"/>
    </location>
</feature>
<accession>A0A7J9SLF5</accession>
<protein>
    <submittedName>
        <fullName evidence="2">Uncharacterized protein</fullName>
    </submittedName>
</protein>
<dbReference type="RefSeq" id="WP_185194134.1">
    <property type="nucleotide sequence ID" value="NZ_JACKXD010000007.1"/>
</dbReference>
<feature type="region of interest" description="Disordered" evidence="1">
    <location>
        <begin position="1"/>
        <end position="100"/>
    </location>
</feature>
<evidence type="ECO:0000313" key="2">
    <source>
        <dbReference type="EMBL" id="MBB6647755.1"/>
    </source>
</evidence>
<dbReference type="EMBL" id="JACKXD010000007">
    <property type="protein sequence ID" value="MBB6647755.1"/>
    <property type="molecule type" value="Genomic_DNA"/>
</dbReference>
<proteinExistence type="predicted"/>
<gene>
    <name evidence="2" type="ORF">H5V44_15935</name>
</gene>
<name>A0A7J9SLF5_9EURY</name>
<keyword evidence="3" id="KW-1185">Reference proteome</keyword>
<feature type="compositionally biased region" description="Polar residues" evidence="1">
    <location>
        <begin position="54"/>
        <end position="67"/>
    </location>
</feature>
<comment type="caution">
    <text evidence="2">The sequence shown here is derived from an EMBL/GenBank/DDBJ whole genome shotgun (WGS) entry which is preliminary data.</text>
</comment>
<sequence>MPEEDDDALGQMLGDRIKGTKGDAADEERDTEELSNEVETESASDSDASEASSPDNTESTQITQSTDESSEDDETGNGTESETEEGTVRSRSPFPLYVTPDLKKTVQNRFEKFNAQRTLNDEAQVEKHKHFMEGLLRAGLDHPELEEYVLDEFKDD</sequence>
<reference evidence="2 3" key="1">
    <citation type="submission" date="2020-08" db="EMBL/GenBank/DDBJ databases">
        <authorList>
            <person name="Seo M.-J."/>
        </authorList>
    </citation>
    <scope>NUCLEOTIDE SEQUENCE [LARGE SCALE GENOMIC DNA]</scope>
    <source>
        <strain evidence="2 3">MBLA0160</strain>
    </source>
</reference>
<evidence type="ECO:0000313" key="3">
    <source>
        <dbReference type="Proteomes" id="UP000546257"/>
    </source>
</evidence>
<evidence type="ECO:0000256" key="1">
    <source>
        <dbReference type="SAM" id="MobiDB-lite"/>
    </source>
</evidence>
<feature type="compositionally biased region" description="Basic and acidic residues" evidence="1">
    <location>
        <begin position="15"/>
        <end position="24"/>
    </location>
</feature>